<sequence>MIHPRVRDVFMSEVFWKSFVATSASLLCITGGAFLAYTKITQKRRRELDEIYKKRRGDVHHMQRIRHLYGLQLEDNPYLNSQDEDTPETELENPATAET</sequence>
<keyword evidence="4" id="KW-1185">Reference proteome</keyword>
<gene>
    <name evidence="3" type="primary">RvY_15439-1</name>
    <name evidence="3" type="synonym">RvY_15439.1</name>
    <name evidence="3" type="ORF">RvY_15439</name>
</gene>
<keyword evidence="2" id="KW-1133">Transmembrane helix</keyword>
<proteinExistence type="predicted"/>
<reference evidence="3 4" key="1">
    <citation type="journal article" date="2016" name="Nat. Commun.">
        <title>Extremotolerant tardigrade genome and improved radiotolerance of human cultured cells by tardigrade-unique protein.</title>
        <authorList>
            <person name="Hashimoto T."/>
            <person name="Horikawa D.D."/>
            <person name="Saito Y."/>
            <person name="Kuwahara H."/>
            <person name="Kozuka-Hata H."/>
            <person name="Shin-I T."/>
            <person name="Minakuchi Y."/>
            <person name="Ohishi K."/>
            <person name="Motoyama A."/>
            <person name="Aizu T."/>
            <person name="Enomoto A."/>
            <person name="Kondo K."/>
            <person name="Tanaka S."/>
            <person name="Hara Y."/>
            <person name="Koshikawa S."/>
            <person name="Sagara H."/>
            <person name="Miura T."/>
            <person name="Yokobori S."/>
            <person name="Miyagawa K."/>
            <person name="Suzuki Y."/>
            <person name="Kubo T."/>
            <person name="Oyama M."/>
            <person name="Kohara Y."/>
            <person name="Fujiyama A."/>
            <person name="Arakawa K."/>
            <person name="Katayama T."/>
            <person name="Toyoda A."/>
            <person name="Kunieda T."/>
        </authorList>
    </citation>
    <scope>NUCLEOTIDE SEQUENCE [LARGE SCALE GENOMIC DNA]</scope>
    <source>
        <strain evidence="3 4">YOKOZUNA-1</strain>
    </source>
</reference>
<evidence type="ECO:0000313" key="3">
    <source>
        <dbReference type="EMBL" id="GAV05284.1"/>
    </source>
</evidence>
<organism evidence="3 4">
    <name type="scientific">Ramazzottius varieornatus</name>
    <name type="common">Water bear</name>
    <name type="synonym">Tardigrade</name>
    <dbReference type="NCBI Taxonomy" id="947166"/>
    <lineage>
        <taxon>Eukaryota</taxon>
        <taxon>Metazoa</taxon>
        <taxon>Ecdysozoa</taxon>
        <taxon>Tardigrada</taxon>
        <taxon>Eutardigrada</taxon>
        <taxon>Parachela</taxon>
        <taxon>Hypsibioidea</taxon>
        <taxon>Ramazzottiidae</taxon>
        <taxon>Ramazzottius</taxon>
    </lineage>
</organism>
<accession>A0A1D1W1Q8</accession>
<feature type="transmembrane region" description="Helical" evidence="2">
    <location>
        <begin position="14"/>
        <end position="37"/>
    </location>
</feature>
<name>A0A1D1W1Q8_RAMVA</name>
<dbReference type="EMBL" id="BDGG01000012">
    <property type="protein sequence ID" value="GAV05284.1"/>
    <property type="molecule type" value="Genomic_DNA"/>
</dbReference>
<evidence type="ECO:0000256" key="2">
    <source>
        <dbReference type="SAM" id="Phobius"/>
    </source>
</evidence>
<protein>
    <submittedName>
        <fullName evidence="3">Uncharacterized protein</fullName>
    </submittedName>
</protein>
<comment type="caution">
    <text evidence="3">The sequence shown here is derived from an EMBL/GenBank/DDBJ whole genome shotgun (WGS) entry which is preliminary data.</text>
</comment>
<evidence type="ECO:0000256" key="1">
    <source>
        <dbReference type="SAM" id="MobiDB-lite"/>
    </source>
</evidence>
<keyword evidence="2" id="KW-0472">Membrane</keyword>
<feature type="compositionally biased region" description="Acidic residues" evidence="1">
    <location>
        <begin position="82"/>
        <end position="91"/>
    </location>
</feature>
<dbReference type="Proteomes" id="UP000186922">
    <property type="component" value="Unassembled WGS sequence"/>
</dbReference>
<dbReference type="AlphaFoldDB" id="A0A1D1W1Q8"/>
<feature type="region of interest" description="Disordered" evidence="1">
    <location>
        <begin position="76"/>
        <end position="99"/>
    </location>
</feature>
<evidence type="ECO:0000313" key="4">
    <source>
        <dbReference type="Proteomes" id="UP000186922"/>
    </source>
</evidence>
<keyword evidence="2" id="KW-0812">Transmembrane</keyword>